<evidence type="ECO:0000313" key="6">
    <source>
        <dbReference type="Proteomes" id="UP001165492"/>
    </source>
</evidence>
<evidence type="ECO:0000256" key="3">
    <source>
        <dbReference type="ARBA" id="ARBA00022723"/>
    </source>
</evidence>
<keyword evidence="3 4" id="KW-0479">Metal-binding</keyword>
<dbReference type="InterPro" id="IPR017221">
    <property type="entry name" value="DUF34/NIF3_bac"/>
</dbReference>
<dbReference type="PIRSF" id="PIRSF037489">
    <property type="entry name" value="UCP037489_NIF3_YqfO"/>
    <property type="match status" value="1"/>
</dbReference>
<dbReference type="PANTHER" id="PTHR13799:SF14">
    <property type="entry name" value="GTP CYCLOHYDROLASE 1 TYPE 2 HOMOLOG"/>
    <property type="match status" value="1"/>
</dbReference>
<comment type="caution">
    <text evidence="5">The sequence shown here is derived from an EMBL/GenBank/DDBJ whole genome shotgun (WGS) entry which is preliminary data.</text>
</comment>
<organism evidence="5 6">
    <name type="scientific">Pelosinus baikalensis</name>
    <dbReference type="NCBI Taxonomy" id="2892015"/>
    <lineage>
        <taxon>Bacteria</taxon>
        <taxon>Bacillati</taxon>
        <taxon>Bacillota</taxon>
        <taxon>Negativicutes</taxon>
        <taxon>Selenomonadales</taxon>
        <taxon>Sporomusaceae</taxon>
        <taxon>Pelosinus</taxon>
    </lineage>
</organism>
<dbReference type="EMBL" id="JAJHJB010000106">
    <property type="protein sequence ID" value="MCC5468710.1"/>
    <property type="molecule type" value="Genomic_DNA"/>
</dbReference>
<dbReference type="InterPro" id="IPR002678">
    <property type="entry name" value="DUF34/NIF3"/>
</dbReference>
<accession>A0ABS8HZW1</accession>
<proteinExistence type="inferred from homology"/>
<dbReference type="Gene3D" id="3.30.70.120">
    <property type="match status" value="1"/>
</dbReference>
<dbReference type="InterPro" id="IPR015867">
    <property type="entry name" value="N-reg_PII/ATP_PRibTrfase_C"/>
</dbReference>
<evidence type="ECO:0000256" key="2">
    <source>
        <dbReference type="ARBA" id="ARBA00022112"/>
    </source>
</evidence>
<reference evidence="5" key="1">
    <citation type="submission" date="2021-11" db="EMBL/GenBank/DDBJ databases">
        <title>Description of a new species Pelosinus isolated from the bottom sediments of Lake Baikal.</title>
        <authorList>
            <person name="Zakharyuk A."/>
        </authorList>
    </citation>
    <scope>NUCLEOTIDE SEQUENCE</scope>
    <source>
        <strain evidence="5">Bkl1</strain>
    </source>
</reference>
<protein>
    <recommendedName>
        <fullName evidence="2 4">GTP cyclohydrolase 1 type 2 homolog</fullName>
    </recommendedName>
</protein>
<dbReference type="InterPro" id="IPR036069">
    <property type="entry name" value="DUF34/NIF3_sf"/>
</dbReference>
<evidence type="ECO:0000256" key="1">
    <source>
        <dbReference type="ARBA" id="ARBA00006964"/>
    </source>
</evidence>
<dbReference type="Pfam" id="PF01784">
    <property type="entry name" value="DUF34_NIF3"/>
    <property type="match status" value="1"/>
</dbReference>
<keyword evidence="6" id="KW-1185">Reference proteome</keyword>
<sequence length="372" mass="39912">MSVKCQVIIEAMDKLAPRSLAEDWDNVGLLVGSSAQTIHKILITLDVTKAVVEQAVKDDIDLIIAHHPVIFKSISAIRTDLPQGQILSALIKANIGVYAAHTNLDIASGGVNDVLADAFQLCDVRPLADNSSEKLCKLVVFVPETHREIVGDAIMAAGAGHIGNYSHCSFATNGIGTFLPLDGSKPFIGHAGKLEHVQESRLETIMPEKIYKSVVKAMLKVHPYEEVAYDVYQLMNSGEKLGLGRVGKLVNPIVFAEFVNRVKYVLGVSAVSVVGDQNKLIKKVVVCGGAGASLLHKAAFAGADVLVTGDVKYHEGQDAAALGIAIIDAGHFATEQPVLSYVAEYLSKCADDAKWSVDIKVDDINQDVFQIY</sequence>
<dbReference type="Proteomes" id="UP001165492">
    <property type="component" value="Unassembled WGS sequence"/>
</dbReference>
<gene>
    <name evidence="5" type="ORF">LMF89_25585</name>
</gene>
<evidence type="ECO:0000313" key="5">
    <source>
        <dbReference type="EMBL" id="MCC5468710.1"/>
    </source>
</evidence>
<dbReference type="RefSeq" id="WP_229537569.1">
    <property type="nucleotide sequence ID" value="NZ_JAJHJB010000106.1"/>
</dbReference>
<evidence type="ECO:0000256" key="4">
    <source>
        <dbReference type="PIRNR" id="PIRNR037489"/>
    </source>
</evidence>
<dbReference type="SUPFAM" id="SSF102705">
    <property type="entry name" value="NIF3 (NGG1p interacting factor 3)-like"/>
    <property type="match status" value="1"/>
</dbReference>
<dbReference type="Gene3D" id="3.40.1390.30">
    <property type="entry name" value="NIF3 (NGG1p interacting factor 3)-like"/>
    <property type="match status" value="1"/>
</dbReference>
<dbReference type="NCBIfam" id="TIGR00486">
    <property type="entry name" value="YbgI_SA1388"/>
    <property type="match status" value="1"/>
</dbReference>
<dbReference type="PANTHER" id="PTHR13799">
    <property type="entry name" value="NGG1 INTERACTING FACTOR 3"/>
    <property type="match status" value="1"/>
</dbReference>
<name>A0ABS8HZW1_9FIRM</name>
<comment type="similarity">
    <text evidence="1 4">Belongs to the GTP cyclohydrolase I type 2/NIF3 family.</text>
</comment>